<sequence length="96" mass="11575">MRYRYKFREYRFMRRIAFSTGPTFESIEADYERIVVKLKTINDRSHPQHKLSRRELLLAEREAIDVMMIQSFDAAFLVDCRIKIDTKTMTCYIDGK</sequence>
<organism evidence="1 2">
    <name type="scientific">Halolactibacillus alkaliphilus</name>
    <dbReference type="NCBI Taxonomy" id="442899"/>
    <lineage>
        <taxon>Bacteria</taxon>
        <taxon>Bacillati</taxon>
        <taxon>Bacillota</taxon>
        <taxon>Bacilli</taxon>
        <taxon>Bacillales</taxon>
        <taxon>Bacillaceae</taxon>
        <taxon>Halolactibacillus</taxon>
    </lineage>
</organism>
<dbReference type="EMBL" id="BJYE01000038">
    <property type="protein sequence ID" value="GEN57749.1"/>
    <property type="molecule type" value="Genomic_DNA"/>
</dbReference>
<gene>
    <name evidence="1" type="ORF">HAL01_22130</name>
</gene>
<evidence type="ECO:0000313" key="1">
    <source>
        <dbReference type="EMBL" id="GEN57749.1"/>
    </source>
</evidence>
<name>A0A511X475_9BACI</name>
<protein>
    <submittedName>
        <fullName evidence="1">Uncharacterized protein</fullName>
    </submittedName>
</protein>
<comment type="caution">
    <text evidence="1">The sequence shown here is derived from an EMBL/GenBank/DDBJ whole genome shotgun (WGS) entry which is preliminary data.</text>
</comment>
<keyword evidence="2" id="KW-1185">Reference proteome</keyword>
<dbReference type="Proteomes" id="UP000321400">
    <property type="component" value="Unassembled WGS sequence"/>
</dbReference>
<proteinExistence type="predicted"/>
<evidence type="ECO:0000313" key="2">
    <source>
        <dbReference type="Proteomes" id="UP000321400"/>
    </source>
</evidence>
<dbReference type="AlphaFoldDB" id="A0A511X475"/>
<accession>A0A511X475</accession>
<reference evidence="1 2" key="1">
    <citation type="submission" date="2019-07" db="EMBL/GenBank/DDBJ databases">
        <title>Whole genome shotgun sequence of Halolactibacillus alkaliphilus NBRC 103919.</title>
        <authorList>
            <person name="Hosoyama A."/>
            <person name="Uohara A."/>
            <person name="Ohji S."/>
            <person name="Ichikawa N."/>
        </authorList>
    </citation>
    <scope>NUCLEOTIDE SEQUENCE [LARGE SCALE GENOMIC DNA]</scope>
    <source>
        <strain evidence="1 2">NBRC 103919</strain>
    </source>
</reference>